<dbReference type="Pfam" id="PF22000">
    <property type="entry name" value="DUF6929"/>
    <property type="match status" value="1"/>
</dbReference>
<proteinExistence type="predicted"/>
<gene>
    <name evidence="1" type="ORF">C8P70_12220</name>
</gene>
<dbReference type="InterPro" id="IPR053851">
    <property type="entry name" value="DUF6929"/>
</dbReference>
<dbReference type="Proteomes" id="UP000295215">
    <property type="component" value="Unassembled WGS sequence"/>
</dbReference>
<reference evidence="1 2" key="1">
    <citation type="submission" date="2019-03" db="EMBL/GenBank/DDBJ databases">
        <title>Genomic Encyclopedia of Archaeal and Bacterial Type Strains, Phase II (KMG-II): from individual species to whole genera.</title>
        <authorList>
            <person name="Goeker M."/>
        </authorList>
    </citation>
    <scope>NUCLEOTIDE SEQUENCE [LARGE SCALE GENOMIC DNA]</scope>
    <source>
        <strain evidence="1 2">DSM 28213</strain>
    </source>
</reference>
<organism evidence="1 2">
    <name type="scientific">Myroides indicus</name>
    <dbReference type="NCBI Taxonomy" id="1323422"/>
    <lineage>
        <taxon>Bacteria</taxon>
        <taxon>Pseudomonadati</taxon>
        <taxon>Bacteroidota</taxon>
        <taxon>Flavobacteriia</taxon>
        <taxon>Flavobacteriales</taxon>
        <taxon>Flavobacteriaceae</taxon>
        <taxon>Myroides</taxon>
    </lineage>
</organism>
<name>A0A4R7ERH2_9FLAO</name>
<comment type="caution">
    <text evidence="1">The sequence shown here is derived from an EMBL/GenBank/DDBJ whole genome shotgun (WGS) entry which is preliminary data.</text>
</comment>
<sequence length="279" mass="31530">MKQITLELLFHLFGISAASGLVYDNTQIHLISDDSSYLYHYNMHTEKISKTPLAEDGIGLEKITKSDKPDFESITTDGVNYFVFGSGSTEKRIDLIEVSKITNEVISVHKLDILYESMKSFANLNDADFNIEGVIFDNDTWYFFNRGNGPKKQNGIFVVTGDNILNDFRITYTPISLPKIDKVQTSFTDAVKVDDKIYFLAAAENTDSAFDDGEVNGTLVGRINPKKMKVEKTKIISKDKKFEGITLFKKDQAFLEFLICDDADNPSENSAVYKLRFKD</sequence>
<dbReference type="OrthoDB" id="6710009at2"/>
<accession>A0A4R7ERH2</accession>
<keyword evidence="2" id="KW-1185">Reference proteome</keyword>
<dbReference type="RefSeq" id="WP_133713152.1">
    <property type="nucleotide sequence ID" value="NZ_SOAG01000022.1"/>
</dbReference>
<protein>
    <submittedName>
        <fullName evidence="1">Uncharacterized protein</fullName>
    </submittedName>
</protein>
<dbReference type="InterPro" id="IPR023296">
    <property type="entry name" value="Glyco_hydro_beta-prop_sf"/>
</dbReference>
<dbReference type="Gene3D" id="2.115.10.20">
    <property type="entry name" value="Glycosyl hydrolase domain, family 43"/>
    <property type="match status" value="1"/>
</dbReference>
<dbReference type="EMBL" id="SOAG01000022">
    <property type="protein sequence ID" value="TDS55300.1"/>
    <property type="molecule type" value="Genomic_DNA"/>
</dbReference>
<dbReference type="AlphaFoldDB" id="A0A4R7ERH2"/>
<evidence type="ECO:0000313" key="2">
    <source>
        <dbReference type="Proteomes" id="UP000295215"/>
    </source>
</evidence>
<evidence type="ECO:0000313" key="1">
    <source>
        <dbReference type="EMBL" id="TDS55300.1"/>
    </source>
</evidence>